<dbReference type="SUPFAM" id="SSF51230">
    <property type="entry name" value="Single hybrid motif"/>
    <property type="match status" value="1"/>
</dbReference>
<dbReference type="GO" id="GO:0045254">
    <property type="term" value="C:pyruvate dehydrogenase complex"/>
    <property type="evidence" value="ECO:0007669"/>
    <property type="project" value="InterPro"/>
</dbReference>
<dbReference type="AlphaFoldDB" id="A0A1Y2FXE1"/>
<dbReference type="InterPro" id="IPR045257">
    <property type="entry name" value="E2/Pdx1"/>
</dbReference>
<dbReference type="PROSITE" id="PS50968">
    <property type="entry name" value="BIOTINYL_LIPOYL"/>
    <property type="match status" value="1"/>
</dbReference>
<dbReference type="InterPro" id="IPR004167">
    <property type="entry name" value="PSBD"/>
</dbReference>
<dbReference type="FunFam" id="2.40.50.100:FF:000010">
    <property type="entry name" value="Acetyltransferase component of pyruvate dehydrogenase complex"/>
    <property type="match status" value="1"/>
</dbReference>
<dbReference type="OrthoDB" id="537444at2759"/>
<proteinExistence type="inferred from homology"/>
<dbReference type="GO" id="GO:0004742">
    <property type="term" value="F:dihydrolipoyllysine-residue acetyltransferase activity"/>
    <property type="evidence" value="ECO:0007669"/>
    <property type="project" value="TreeGrafter"/>
</dbReference>
<dbReference type="Gene3D" id="4.10.320.10">
    <property type="entry name" value="E3-binding domain"/>
    <property type="match status" value="1"/>
</dbReference>
<dbReference type="PROSITE" id="PS00189">
    <property type="entry name" value="LIPOYL"/>
    <property type="match status" value="1"/>
</dbReference>
<name>A0A1Y2FXE1_9BASI</name>
<evidence type="ECO:0000259" key="6">
    <source>
        <dbReference type="PROSITE" id="PS51826"/>
    </source>
</evidence>
<feature type="domain" description="Lipoyl-binding" evidence="5">
    <location>
        <begin position="27"/>
        <end position="103"/>
    </location>
</feature>
<organism evidence="7 8">
    <name type="scientific">Leucosporidium creatinivorum</name>
    <dbReference type="NCBI Taxonomy" id="106004"/>
    <lineage>
        <taxon>Eukaryota</taxon>
        <taxon>Fungi</taxon>
        <taxon>Dikarya</taxon>
        <taxon>Basidiomycota</taxon>
        <taxon>Pucciniomycotina</taxon>
        <taxon>Microbotryomycetes</taxon>
        <taxon>Leucosporidiales</taxon>
        <taxon>Leucosporidium</taxon>
    </lineage>
</organism>
<dbReference type="PROSITE" id="PS51826">
    <property type="entry name" value="PSBD"/>
    <property type="match status" value="1"/>
</dbReference>
<dbReference type="STRING" id="106004.A0A1Y2FXE1"/>
<evidence type="ECO:0000313" key="7">
    <source>
        <dbReference type="EMBL" id="ORY88654.1"/>
    </source>
</evidence>
<dbReference type="CDD" id="cd06849">
    <property type="entry name" value="lipoyl_domain"/>
    <property type="match status" value="1"/>
</dbReference>
<evidence type="ECO:0000256" key="2">
    <source>
        <dbReference type="ARBA" id="ARBA00022823"/>
    </source>
</evidence>
<keyword evidence="2" id="KW-0450">Lipoyl</keyword>
<feature type="region of interest" description="Disordered" evidence="4">
    <location>
        <begin position="112"/>
        <end position="167"/>
    </location>
</feature>
<evidence type="ECO:0000256" key="1">
    <source>
        <dbReference type="ARBA" id="ARBA00007317"/>
    </source>
</evidence>
<feature type="compositionally biased region" description="Low complexity" evidence="4">
    <location>
        <begin position="147"/>
        <end position="157"/>
    </location>
</feature>
<dbReference type="PANTHER" id="PTHR23151">
    <property type="entry name" value="DIHYDROLIPOAMIDE ACETYL/SUCCINYL-TRANSFERASE-RELATED"/>
    <property type="match status" value="1"/>
</dbReference>
<dbReference type="InterPro" id="IPR003016">
    <property type="entry name" value="2-oxoA_DH_lipoyl-BS"/>
</dbReference>
<gene>
    <name evidence="7" type="ORF">BCR35DRAFT_350888</name>
</gene>
<sequence>MLSSLRLARSSRTLVRHLHASRSSAATSELLMPAMSPTMTEGTLQEWKFKVGDSFSAGDVLVSIETDKASIDVEAQDDGILGKILVDNGTSGVAVGKLIAVLAEEGDDLSAIEVPSQSSAPSPKKEESAPAEKASSSSPAPSPPKPTSSTSFSSPPSHSHHPTHPQPLLPSVLRLLVLNDVKDTSVIKATGFKGTLTKGDVLAHLGKISNPRGSEKEEPKHDAKPAAAKQVKEAPKKEMDGPTFRSLIAAGLRTPPAAPKPIIKDVPTPSVSGFDSILDQYLAPAARSTARAKAAAPPLPPPPRRILSTPSLACKNNQQPVVVCVIGGGG</sequence>
<reference evidence="7 8" key="1">
    <citation type="submission" date="2016-07" db="EMBL/GenBank/DDBJ databases">
        <title>Pervasive Adenine N6-methylation of Active Genes in Fungi.</title>
        <authorList>
            <consortium name="DOE Joint Genome Institute"/>
            <person name="Mondo S.J."/>
            <person name="Dannebaum R.O."/>
            <person name="Kuo R.C."/>
            <person name="Labutti K."/>
            <person name="Haridas S."/>
            <person name="Kuo A."/>
            <person name="Salamov A."/>
            <person name="Ahrendt S.R."/>
            <person name="Lipzen A."/>
            <person name="Sullivan W."/>
            <person name="Andreopoulos W.B."/>
            <person name="Clum A."/>
            <person name="Lindquist E."/>
            <person name="Daum C."/>
            <person name="Ramamoorthy G.K."/>
            <person name="Gryganskyi A."/>
            <person name="Culley D."/>
            <person name="Magnuson J.K."/>
            <person name="James T.Y."/>
            <person name="O'Malley M.A."/>
            <person name="Stajich J.E."/>
            <person name="Spatafora J.W."/>
            <person name="Visel A."/>
            <person name="Grigoriev I.V."/>
        </authorList>
    </citation>
    <scope>NUCLEOTIDE SEQUENCE [LARGE SCALE GENOMIC DNA]</scope>
    <source>
        <strain evidence="7 8">62-1032</strain>
    </source>
</reference>
<dbReference type="Gene3D" id="2.40.50.100">
    <property type="match status" value="1"/>
</dbReference>
<dbReference type="PANTHER" id="PTHR23151:SF82">
    <property type="entry name" value="PYRUVATE DEHYDROGENASE COMPLEX PROTEIN X COMPONENT, MITOCHONDRIAL"/>
    <property type="match status" value="1"/>
</dbReference>
<keyword evidence="8" id="KW-1185">Reference proteome</keyword>
<dbReference type="EMBL" id="MCGR01000009">
    <property type="protein sequence ID" value="ORY88654.1"/>
    <property type="molecule type" value="Genomic_DNA"/>
</dbReference>
<evidence type="ECO:0000256" key="4">
    <source>
        <dbReference type="SAM" id="MobiDB-lite"/>
    </source>
</evidence>
<evidence type="ECO:0000313" key="8">
    <source>
        <dbReference type="Proteomes" id="UP000193467"/>
    </source>
</evidence>
<dbReference type="GO" id="GO:0006086">
    <property type="term" value="P:pyruvate decarboxylation to acetyl-CoA"/>
    <property type="evidence" value="ECO:0007669"/>
    <property type="project" value="InterPro"/>
</dbReference>
<dbReference type="Proteomes" id="UP000193467">
    <property type="component" value="Unassembled WGS sequence"/>
</dbReference>
<dbReference type="InterPro" id="IPR011053">
    <property type="entry name" value="Single_hybrid_motif"/>
</dbReference>
<evidence type="ECO:0000256" key="3">
    <source>
        <dbReference type="ARBA" id="ARBA00022946"/>
    </source>
</evidence>
<dbReference type="InParanoid" id="A0A1Y2FXE1"/>
<feature type="domain" description="Peripheral subunit-binding (PSBD)" evidence="6">
    <location>
        <begin position="167"/>
        <end position="205"/>
    </location>
</feature>
<dbReference type="InterPro" id="IPR036625">
    <property type="entry name" value="E3-bd_dom_sf"/>
</dbReference>
<evidence type="ECO:0000259" key="5">
    <source>
        <dbReference type="PROSITE" id="PS50968"/>
    </source>
</evidence>
<evidence type="ECO:0008006" key="9">
    <source>
        <dbReference type="Google" id="ProtNLM"/>
    </source>
</evidence>
<comment type="similarity">
    <text evidence="1">Belongs to the 2-oxoacid dehydrogenase family.</text>
</comment>
<comment type="caution">
    <text evidence="7">The sequence shown here is derived from an EMBL/GenBank/DDBJ whole genome shotgun (WGS) entry which is preliminary data.</text>
</comment>
<dbReference type="Pfam" id="PF00364">
    <property type="entry name" value="Biotin_lipoyl"/>
    <property type="match status" value="1"/>
</dbReference>
<dbReference type="FunCoup" id="A0A1Y2FXE1">
    <property type="interactions" value="22"/>
</dbReference>
<protein>
    <recommendedName>
        <fullName evidence="9">Single hybrid motif-containing protein</fullName>
    </recommendedName>
</protein>
<feature type="compositionally biased region" description="Basic and acidic residues" evidence="4">
    <location>
        <begin position="213"/>
        <end position="240"/>
    </location>
</feature>
<feature type="region of interest" description="Disordered" evidence="4">
    <location>
        <begin position="289"/>
        <end position="310"/>
    </location>
</feature>
<feature type="region of interest" description="Disordered" evidence="4">
    <location>
        <begin position="208"/>
        <end position="242"/>
    </location>
</feature>
<keyword evidence="3" id="KW-0809">Transit peptide</keyword>
<accession>A0A1Y2FXE1</accession>
<dbReference type="InterPro" id="IPR000089">
    <property type="entry name" value="Biotin_lipoyl"/>
</dbReference>